<dbReference type="PANTHER" id="PTHR33164">
    <property type="entry name" value="TRANSCRIPTIONAL REGULATOR, MARR FAMILY"/>
    <property type="match status" value="1"/>
</dbReference>
<evidence type="ECO:0000313" key="4">
    <source>
        <dbReference type="Proteomes" id="UP000650466"/>
    </source>
</evidence>
<dbReference type="InterPro" id="IPR039422">
    <property type="entry name" value="MarR/SlyA-like"/>
</dbReference>
<dbReference type="InterPro" id="IPR000835">
    <property type="entry name" value="HTH_MarR-typ"/>
</dbReference>
<dbReference type="EMBL" id="JACVVD010000001">
    <property type="protein sequence ID" value="MBD0379205.1"/>
    <property type="molecule type" value="Genomic_DNA"/>
</dbReference>
<dbReference type="GO" id="GO:0006950">
    <property type="term" value="P:response to stress"/>
    <property type="evidence" value="ECO:0007669"/>
    <property type="project" value="TreeGrafter"/>
</dbReference>
<reference evidence="3" key="1">
    <citation type="submission" date="2020-09" db="EMBL/GenBank/DDBJ databases">
        <title>Draft Genome Sequence of Paenibacillus sp. WST5.</title>
        <authorList>
            <person name="Bao Z."/>
        </authorList>
    </citation>
    <scope>NUCLEOTIDE SEQUENCE</scope>
    <source>
        <strain evidence="3">WST5</strain>
    </source>
</reference>
<dbReference type="RefSeq" id="WP_188172982.1">
    <property type="nucleotide sequence ID" value="NZ_JACVVD010000001.1"/>
</dbReference>
<evidence type="ECO:0000313" key="3">
    <source>
        <dbReference type="EMBL" id="MBD0379205.1"/>
    </source>
</evidence>
<organism evidence="3 4">
    <name type="scientific">Paenibacillus sedimenti</name>
    <dbReference type="NCBI Taxonomy" id="2770274"/>
    <lineage>
        <taxon>Bacteria</taxon>
        <taxon>Bacillati</taxon>
        <taxon>Bacillota</taxon>
        <taxon>Bacilli</taxon>
        <taxon>Bacillales</taxon>
        <taxon>Paenibacillaceae</taxon>
        <taxon>Paenibacillus</taxon>
    </lineage>
</organism>
<keyword evidence="4" id="KW-1185">Reference proteome</keyword>
<sequence>MESHKPPGEAGPTASEVVHAIIRTAHHIRHEFEAGSSALGIPSYLTGPRLRVLGAVSEFGPIRMNDLAQKMGIRAITVTQFVDALEKEGLLVRLPDPTDRRATLLQLTETAPALLEKAREASRQVTEKMMEPLSMEMRSQLLDILSRIGDYKQVCLFDDKNVKSTEG</sequence>
<dbReference type="PANTHER" id="PTHR33164:SF57">
    <property type="entry name" value="MARR-FAMILY TRANSCRIPTIONAL REGULATOR"/>
    <property type="match status" value="1"/>
</dbReference>
<evidence type="ECO:0000259" key="2">
    <source>
        <dbReference type="PROSITE" id="PS50995"/>
    </source>
</evidence>
<name>A0A926KND6_9BACL</name>
<feature type="domain" description="HTH marR-type" evidence="2">
    <location>
        <begin position="14"/>
        <end position="150"/>
    </location>
</feature>
<dbReference type="GO" id="GO:0003700">
    <property type="term" value="F:DNA-binding transcription factor activity"/>
    <property type="evidence" value="ECO:0007669"/>
    <property type="project" value="InterPro"/>
</dbReference>
<dbReference type="Gene3D" id="1.10.10.10">
    <property type="entry name" value="Winged helix-like DNA-binding domain superfamily/Winged helix DNA-binding domain"/>
    <property type="match status" value="1"/>
</dbReference>
<dbReference type="SUPFAM" id="SSF46785">
    <property type="entry name" value="Winged helix' DNA-binding domain"/>
    <property type="match status" value="1"/>
</dbReference>
<dbReference type="Proteomes" id="UP000650466">
    <property type="component" value="Unassembled WGS sequence"/>
</dbReference>
<dbReference type="AlphaFoldDB" id="A0A926KND6"/>
<proteinExistence type="predicted"/>
<comment type="caution">
    <text evidence="3">The sequence shown here is derived from an EMBL/GenBank/DDBJ whole genome shotgun (WGS) entry which is preliminary data.</text>
</comment>
<evidence type="ECO:0000256" key="1">
    <source>
        <dbReference type="ARBA" id="ARBA00023125"/>
    </source>
</evidence>
<gene>
    <name evidence="3" type="ORF">ICC18_03570</name>
</gene>
<dbReference type="GO" id="GO:0003677">
    <property type="term" value="F:DNA binding"/>
    <property type="evidence" value="ECO:0007669"/>
    <property type="project" value="UniProtKB-KW"/>
</dbReference>
<accession>A0A926KND6</accession>
<dbReference type="InterPro" id="IPR036390">
    <property type="entry name" value="WH_DNA-bd_sf"/>
</dbReference>
<dbReference type="SMART" id="SM00347">
    <property type="entry name" value="HTH_MARR"/>
    <property type="match status" value="1"/>
</dbReference>
<dbReference type="PRINTS" id="PR00598">
    <property type="entry name" value="HTHMARR"/>
</dbReference>
<keyword evidence="1" id="KW-0238">DNA-binding</keyword>
<protein>
    <submittedName>
        <fullName evidence="3">MarR family transcriptional regulator</fullName>
    </submittedName>
</protein>
<dbReference type="PROSITE" id="PS50995">
    <property type="entry name" value="HTH_MARR_2"/>
    <property type="match status" value="1"/>
</dbReference>
<dbReference type="Pfam" id="PF01047">
    <property type="entry name" value="MarR"/>
    <property type="match status" value="1"/>
</dbReference>
<dbReference type="InterPro" id="IPR036388">
    <property type="entry name" value="WH-like_DNA-bd_sf"/>
</dbReference>